<gene>
    <name evidence="2" type="ORF">ABEG18_01925</name>
</gene>
<feature type="compositionally biased region" description="Basic and acidic residues" evidence="1">
    <location>
        <begin position="22"/>
        <end position="43"/>
    </location>
</feature>
<dbReference type="EMBL" id="CP157484">
    <property type="protein sequence ID" value="XBO39568.1"/>
    <property type="molecule type" value="Genomic_DNA"/>
</dbReference>
<organism evidence="2">
    <name type="scientific">Alsobacter sp. KACC 23698</name>
    <dbReference type="NCBI Taxonomy" id="3149229"/>
    <lineage>
        <taxon>Bacteria</taxon>
        <taxon>Pseudomonadati</taxon>
        <taxon>Pseudomonadota</taxon>
        <taxon>Alphaproteobacteria</taxon>
        <taxon>Hyphomicrobiales</taxon>
        <taxon>Alsobacteraceae</taxon>
        <taxon>Alsobacter</taxon>
    </lineage>
</organism>
<protein>
    <submittedName>
        <fullName evidence="2">Uncharacterized protein</fullName>
    </submittedName>
</protein>
<name>A0AAU7JGN6_9HYPH</name>
<proteinExistence type="predicted"/>
<dbReference type="RefSeq" id="WP_406856412.1">
    <property type="nucleotide sequence ID" value="NZ_CP157484.1"/>
</dbReference>
<accession>A0AAU7JGN6</accession>
<evidence type="ECO:0000313" key="2">
    <source>
        <dbReference type="EMBL" id="XBO39568.1"/>
    </source>
</evidence>
<evidence type="ECO:0000256" key="1">
    <source>
        <dbReference type="SAM" id="MobiDB-lite"/>
    </source>
</evidence>
<dbReference type="AlphaFoldDB" id="A0AAU7JGN6"/>
<sequence>MLEKSWRGRFVTRLVSHVSQSDQERGSGADHDPFRAAAARHERPHERLFPYDVVDKKAEQEARRGAAGRFRPTPKPAPTTADPEQRVIFNKPDPKVVVIVTEKPRPGPQWHWKANGRQPPGQ</sequence>
<feature type="region of interest" description="Disordered" evidence="1">
    <location>
        <begin position="103"/>
        <end position="122"/>
    </location>
</feature>
<feature type="region of interest" description="Disordered" evidence="1">
    <location>
        <begin position="59"/>
        <end position="85"/>
    </location>
</feature>
<feature type="region of interest" description="Disordered" evidence="1">
    <location>
        <begin position="18"/>
        <end position="43"/>
    </location>
</feature>
<reference evidence="2" key="1">
    <citation type="submission" date="2024-05" db="EMBL/GenBank/DDBJ databases">
        <authorList>
            <person name="Kim S."/>
            <person name="Heo J."/>
            <person name="Choi H."/>
            <person name="Choi Y."/>
            <person name="Kwon S.-W."/>
            <person name="Kim Y."/>
        </authorList>
    </citation>
    <scope>NUCLEOTIDE SEQUENCE</scope>
    <source>
        <strain evidence="2">KACC 23698</strain>
    </source>
</reference>